<dbReference type="PRINTS" id="PR00010">
    <property type="entry name" value="EGFBLOOD"/>
</dbReference>
<evidence type="ECO:0000256" key="1">
    <source>
        <dbReference type="ARBA" id="ARBA00022536"/>
    </source>
</evidence>
<reference evidence="8 9" key="1">
    <citation type="submission" date="2017-05" db="EMBL/GenBank/DDBJ databases">
        <title>Genome of assembly of the Bengalese finch, Lonchura striata domestica.</title>
        <authorList>
            <person name="Colquitt B.M."/>
            <person name="Brainard M.S."/>
        </authorList>
    </citation>
    <scope>NUCLEOTIDE SEQUENCE [LARGE SCALE GENOMIC DNA]</scope>
    <source>
        <strain evidence="8">White83orange57</strain>
    </source>
</reference>
<keyword evidence="1 5" id="KW-0245">EGF-like domain</keyword>
<dbReference type="SMART" id="SM00181">
    <property type="entry name" value="EGF"/>
    <property type="match status" value="1"/>
</dbReference>
<dbReference type="InterPro" id="IPR049883">
    <property type="entry name" value="NOTCH1_EGF-like"/>
</dbReference>
<proteinExistence type="predicted"/>
<gene>
    <name evidence="8" type="ORF">RLOC_00014269</name>
</gene>
<keyword evidence="2" id="KW-0732">Signal</keyword>
<dbReference type="InterPro" id="IPR018097">
    <property type="entry name" value="EGF_Ca-bd_CS"/>
</dbReference>
<dbReference type="PROSITE" id="PS00010">
    <property type="entry name" value="ASX_HYDROXYL"/>
    <property type="match status" value="1"/>
</dbReference>
<evidence type="ECO:0000259" key="7">
    <source>
        <dbReference type="PROSITE" id="PS50026"/>
    </source>
</evidence>
<dbReference type="PROSITE" id="PS50026">
    <property type="entry name" value="EGF_3"/>
    <property type="match status" value="1"/>
</dbReference>
<feature type="region of interest" description="Disordered" evidence="6">
    <location>
        <begin position="87"/>
        <end position="118"/>
    </location>
</feature>
<comment type="caution">
    <text evidence="8">The sequence shown here is derived from an EMBL/GenBank/DDBJ whole genome shotgun (WGS) entry which is preliminary data.</text>
</comment>
<sequence length="118" mass="13038">MDVNECETLPCLHGGSCINRLGGYQCLCLPGFTADHQTVLSVPFINRIRKEIKDENSWVRDIDSNIECTLSKFANDTKPCASADLLEGRDASRGPCHTGEMDLWEPREAQQGQVQGLA</sequence>
<dbReference type="FunFam" id="2.10.25.10:FF:000066">
    <property type="entry name" value="FAT atypical cadherin 4"/>
    <property type="match status" value="1"/>
</dbReference>
<evidence type="ECO:0000256" key="6">
    <source>
        <dbReference type="SAM" id="MobiDB-lite"/>
    </source>
</evidence>
<dbReference type="SMART" id="SM00179">
    <property type="entry name" value="EGF_CA"/>
    <property type="match status" value="1"/>
</dbReference>
<dbReference type="AlphaFoldDB" id="A0A218UUJ4"/>
<evidence type="ECO:0000313" key="9">
    <source>
        <dbReference type="Proteomes" id="UP000197619"/>
    </source>
</evidence>
<dbReference type="InterPro" id="IPR000152">
    <property type="entry name" value="EGF-type_Asp/Asn_hydroxyl_site"/>
</dbReference>
<keyword evidence="9" id="KW-1185">Reference proteome</keyword>
<comment type="caution">
    <text evidence="5">Lacks conserved residue(s) required for the propagation of feature annotation.</text>
</comment>
<dbReference type="GO" id="GO:0005509">
    <property type="term" value="F:calcium ion binding"/>
    <property type="evidence" value="ECO:0007669"/>
    <property type="project" value="InterPro"/>
</dbReference>
<dbReference type="EMBL" id="MUZQ01000134">
    <property type="protein sequence ID" value="OWK57100.1"/>
    <property type="molecule type" value="Genomic_DNA"/>
</dbReference>
<evidence type="ECO:0000256" key="4">
    <source>
        <dbReference type="ARBA" id="ARBA00023157"/>
    </source>
</evidence>
<dbReference type="Pfam" id="PF07645">
    <property type="entry name" value="EGF_CA"/>
    <property type="match status" value="1"/>
</dbReference>
<keyword evidence="4" id="KW-1015">Disulfide bond</keyword>
<dbReference type="PROSITE" id="PS01187">
    <property type="entry name" value="EGF_CA"/>
    <property type="match status" value="1"/>
</dbReference>
<dbReference type="InterPro" id="IPR001881">
    <property type="entry name" value="EGF-like_Ca-bd_dom"/>
</dbReference>
<evidence type="ECO:0000313" key="8">
    <source>
        <dbReference type="EMBL" id="OWK57100.1"/>
    </source>
</evidence>
<accession>A0A218UUJ4</accession>
<dbReference type="SUPFAM" id="SSF57196">
    <property type="entry name" value="EGF/Laminin"/>
    <property type="match status" value="1"/>
</dbReference>
<feature type="non-terminal residue" evidence="8">
    <location>
        <position position="118"/>
    </location>
</feature>
<dbReference type="Proteomes" id="UP000197619">
    <property type="component" value="Unassembled WGS sequence"/>
</dbReference>
<name>A0A218UUJ4_9PASE</name>
<evidence type="ECO:0000256" key="2">
    <source>
        <dbReference type="ARBA" id="ARBA00022729"/>
    </source>
</evidence>
<protein>
    <recommendedName>
        <fullName evidence="7">EGF-like domain-containing protein</fullName>
    </recommendedName>
</protein>
<evidence type="ECO:0000256" key="3">
    <source>
        <dbReference type="ARBA" id="ARBA00022737"/>
    </source>
</evidence>
<dbReference type="CDD" id="cd00054">
    <property type="entry name" value="EGF_CA"/>
    <property type="match status" value="1"/>
</dbReference>
<evidence type="ECO:0000256" key="5">
    <source>
        <dbReference type="PROSITE-ProRule" id="PRU00076"/>
    </source>
</evidence>
<feature type="domain" description="EGF-like" evidence="7">
    <location>
        <begin position="2"/>
        <end position="38"/>
    </location>
</feature>
<keyword evidence="3" id="KW-0677">Repeat</keyword>
<dbReference type="InterPro" id="IPR000742">
    <property type="entry name" value="EGF"/>
</dbReference>
<organism evidence="8 9">
    <name type="scientific">Lonchura striata</name>
    <name type="common">white-rumped munia</name>
    <dbReference type="NCBI Taxonomy" id="40157"/>
    <lineage>
        <taxon>Eukaryota</taxon>
        <taxon>Metazoa</taxon>
        <taxon>Chordata</taxon>
        <taxon>Craniata</taxon>
        <taxon>Vertebrata</taxon>
        <taxon>Euteleostomi</taxon>
        <taxon>Archelosauria</taxon>
        <taxon>Archosauria</taxon>
        <taxon>Dinosauria</taxon>
        <taxon>Saurischia</taxon>
        <taxon>Theropoda</taxon>
        <taxon>Coelurosauria</taxon>
        <taxon>Aves</taxon>
        <taxon>Neognathae</taxon>
        <taxon>Neoaves</taxon>
        <taxon>Telluraves</taxon>
        <taxon>Australaves</taxon>
        <taxon>Passeriformes</taxon>
        <taxon>Passeroidea</taxon>
        <taxon>Estrildidae</taxon>
        <taxon>Estrildinae</taxon>
        <taxon>Lonchura</taxon>
    </lineage>
</organism>
<dbReference type="Gene3D" id="2.10.25.10">
    <property type="entry name" value="Laminin"/>
    <property type="match status" value="1"/>
</dbReference>